<dbReference type="InterPro" id="IPR050109">
    <property type="entry name" value="HTH-type_TetR-like_transc_reg"/>
</dbReference>
<protein>
    <submittedName>
        <fullName evidence="8">TetR family transcriptional regulator</fullName>
    </submittedName>
</protein>
<dbReference type="EMBL" id="CP129683">
    <property type="protein sequence ID" value="XDS50026.1"/>
    <property type="molecule type" value="Genomic_DNA"/>
</dbReference>
<organism evidence="8">
    <name type="scientific">Bifidobacterium fermentum</name>
    <dbReference type="NCBI Taxonomy" id="3059035"/>
    <lineage>
        <taxon>Bacteria</taxon>
        <taxon>Bacillati</taxon>
        <taxon>Actinomycetota</taxon>
        <taxon>Actinomycetes</taxon>
        <taxon>Bifidobacteriales</taxon>
        <taxon>Bifidobacteriaceae</taxon>
        <taxon>Bifidobacterium</taxon>
    </lineage>
</organism>
<dbReference type="GO" id="GO:0000976">
    <property type="term" value="F:transcription cis-regulatory region binding"/>
    <property type="evidence" value="ECO:0007669"/>
    <property type="project" value="TreeGrafter"/>
</dbReference>
<proteinExistence type="predicted"/>
<evidence type="ECO:0000256" key="1">
    <source>
        <dbReference type="ARBA" id="ARBA00023015"/>
    </source>
</evidence>
<dbReference type="PROSITE" id="PS50977">
    <property type="entry name" value="HTH_TETR_2"/>
    <property type="match status" value="1"/>
</dbReference>
<name>A0AB39UMC6_9BIFI</name>
<gene>
    <name evidence="8" type="ORF">QN062_06330</name>
    <name evidence="7" type="ORF">QN216_00525</name>
    <name evidence="6" type="ORF">QN217_09920</name>
</gene>
<dbReference type="Pfam" id="PF00440">
    <property type="entry name" value="TetR_N"/>
    <property type="match status" value="1"/>
</dbReference>
<evidence type="ECO:0000259" key="5">
    <source>
        <dbReference type="PROSITE" id="PS50977"/>
    </source>
</evidence>
<dbReference type="InterPro" id="IPR001647">
    <property type="entry name" value="HTH_TetR"/>
</dbReference>
<sequence length="197" mass="21603">MNDMENLGLRERKKRLTRETIHDVAVRLARDRGFAEVTVEEICAGANISARTFFNYYPSKADAIFGVSLQPLTAAQREQFLHSPGELLSDICALVASCIIVPKDTSMLREQLSGCHTEAFAEVGAHFKELFKSLHVLTEQRTHDPHKARLAVALLIAALKVVAHIDGDASVQNAQTLQKSLIASIKELGSLANTVNV</sequence>
<evidence type="ECO:0000313" key="7">
    <source>
        <dbReference type="EMBL" id="XDS48799.1"/>
    </source>
</evidence>
<dbReference type="SUPFAM" id="SSF46689">
    <property type="entry name" value="Homeodomain-like"/>
    <property type="match status" value="1"/>
</dbReference>
<keyword evidence="1" id="KW-0805">Transcription regulation</keyword>
<dbReference type="EMBL" id="CP129682">
    <property type="protein sequence ID" value="XDS48799.1"/>
    <property type="molecule type" value="Genomic_DNA"/>
</dbReference>
<evidence type="ECO:0000256" key="4">
    <source>
        <dbReference type="PROSITE-ProRule" id="PRU00335"/>
    </source>
</evidence>
<feature type="domain" description="HTH tetR-type" evidence="5">
    <location>
        <begin position="15"/>
        <end position="75"/>
    </location>
</feature>
<evidence type="ECO:0000313" key="8">
    <source>
        <dbReference type="EMBL" id="XDS50026.1"/>
    </source>
</evidence>
<evidence type="ECO:0000256" key="2">
    <source>
        <dbReference type="ARBA" id="ARBA00023125"/>
    </source>
</evidence>
<dbReference type="PANTHER" id="PTHR30055">
    <property type="entry name" value="HTH-TYPE TRANSCRIPTIONAL REGULATOR RUTR"/>
    <property type="match status" value="1"/>
</dbReference>
<keyword evidence="3" id="KW-0804">Transcription</keyword>
<accession>A0AB39UMC6</accession>
<dbReference type="PANTHER" id="PTHR30055:SF234">
    <property type="entry name" value="HTH-TYPE TRANSCRIPTIONAL REGULATOR BETI"/>
    <property type="match status" value="1"/>
</dbReference>
<keyword evidence="2 4" id="KW-0238">DNA-binding</keyword>
<evidence type="ECO:0000256" key="3">
    <source>
        <dbReference type="ARBA" id="ARBA00023163"/>
    </source>
</evidence>
<dbReference type="InterPro" id="IPR009057">
    <property type="entry name" value="Homeodomain-like_sf"/>
</dbReference>
<dbReference type="AlphaFoldDB" id="A0AB39UMC6"/>
<feature type="DNA-binding region" description="H-T-H motif" evidence="4">
    <location>
        <begin position="38"/>
        <end position="57"/>
    </location>
</feature>
<dbReference type="RefSeq" id="WP_369340998.1">
    <property type="nucleotide sequence ID" value="NZ_CP129675.1"/>
</dbReference>
<dbReference type="KEGG" id="bfk:QN062_06330"/>
<reference evidence="8" key="1">
    <citation type="submission" date="2023-07" db="EMBL/GenBank/DDBJ databases">
        <title>Bifidobacterium aquikefiriaerophilum sp. nov. and Bifidobacterium eccum sp. nov., isolated from water kefir.</title>
        <authorList>
            <person name="Breselge S."/>
            <person name="Bellassi P."/>
            <person name="Barcenilla C."/>
            <person name="Alvarez-Ordonez A."/>
            <person name="Morelli L."/>
            <person name="Cotter P.D."/>
        </authorList>
    </citation>
    <scope>NUCLEOTIDE SEQUENCE</scope>
    <source>
        <strain evidence="8">WK012_4_13</strain>
        <strain evidence="7">WK013_4_14</strain>
        <strain evidence="6">WK048_4_13</strain>
    </source>
</reference>
<dbReference type="Gene3D" id="1.10.357.10">
    <property type="entry name" value="Tetracycline Repressor, domain 2"/>
    <property type="match status" value="1"/>
</dbReference>
<dbReference type="EMBL" id="CP129675">
    <property type="protein sequence ID" value="XDS46420.1"/>
    <property type="molecule type" value="Genomic_DNA"/>
</dbReference>
<evidence type="ECO:0000313" key="6">
    <source>
        <dbReference type="EMBL" id="XDS46420.1"/>
    </source>
</evidence>
<dbReference type="GO" id="GO:0003700">
    <property type="term" value="F:DNA-binding transcription factor activity"/>
    <property type="evidence" value="ECO:0007669"/>
    <property type="project" value="TreeGrafter"/>
</dbReference>